<dbReference type="SUPFAM" id="SSF53474">
    <property type="entry name" value="alpha/beta-Hydrolases"/>
    <property type="match status" value="1"/>
</dbReference>
<dbReference type="InterPro" id="IPR029058">
    <property type="entry name" value="AB_hydrolase_fold"/>
</dbReference>
<gene>
    <name evidence="1" type="ORF">DR864_22545</name>
</gene>
<accession>A0A344TNV3</accession>
<dbReference type="KEGG" id="run:DR864_22545"/>
<sequence>MKETYQKWYSPTLGRDIEMLVIGHWGYPILLFPTSMGRYYQNKEFGLTDSVRGFVDAGKIKLYLIDGIDEDSWYAKHLPPAVRAHNHAVYDRFLNDELVPSIRREANVDKIAVAGCSFGGYHALNFAFKHPDKVAYMISMSGAFDIRSFVEGHHDDTVYFNNPVDFIHNEEAWKFHHMKIVLGTSEWDICLDANIQMSNLLKNKGISHWLDIRGWDKHDWPLWNRMFPEYVSQMGL</sequence>
<evidence type="ECO:0000313" key="2">
    <source>
        <dbReference type="Proteomes" id="UP000251993"/>
    </source>
</evidence>
<protein>
    <submittedName>
        <fullName evidence="1">Esterase</fullName>
    </submittedName>
</protein>
<evidence type="ECO:0000313" key="1">
    <source>
        <dbReference type="EMBL" id="AXE20324.1"/>
    </source>
</evidence>
<dbReference type="PANTHER" id="PTHR48098">
    <property type="entry name" value="ENTEROCHELIN ESTERASE-RELATED"/>
    <property type="match status" value="1"/>
</dbReference>
<dbReference type="Gene3D" id="3.40.50.1820">
    <property type="entry name" value="alpha/beta hydrolase"/>
    <property type="match status" value="1"/>
</dbReference>
<dbReference type="RefSeq" id="WP_114069087.1">
    <property type="nucleotide sequence ID" value="NZ_CP030850.1"/>
</dbReference>
<proteinExistence type="predicted"/>
<dbReference type="Pfam" id="PF00756">
    <property type="entry name" value="Esterase"/>
    <property type="match status" value="1"/>
</dbReference>
<name>A0A344TNV3_9BACT</name>
<organism evidence="1 2">
    <name type="scientific">Runella rosea</name>
    <dbReference type="NCBI Taxonomy" id="2259595"/>
    <lineage>
        <taxon>Bacteria</taxon>
        <taxon>Pseudomonadati</taxon>
        <taxon>Bacteroidota</taxon>
        <taxon>Cytophagia</taxon>
        <taxon>Cytophagales</taxon>
        <taxon>Spirosomataceae</taxon>
        <taxon>Runella</taxon>
    </lineage>
</organism>
<dbReference type="InterPro" id="IPR000801">
    <property type="entry name" value="Esterase-like"/>
</dbReference>
<dbReference type="PANTHER" id="PTHR48098:SF3">
    <property type="entry name" value="IRON(III) ENTEROBACTIN ESTERASE"/>
    <property type="match status" value="1"/>
</dbReference>
<reference evidence="1 2" key="1">
    <citation type="submission" date="2018-07" db="EMBL/GenBank/DDBJ databases">
        <title>Genome sequencing of Runella.</title>
        <authorList>
            <person name="Baek M.-G."/>
            <person name="Yi H."/>
        </authorList>
    </citation>
    <scope>NUCLEOTIDE SEQUENCE [LARGE SCALE GENOMIC DNA]</scope>
    <source>
        <strain evidence="1 2">HYN0085</strain>
    </source>
</reference>
<dbReference type="AlphaFoldDB" id="A0A344TNV3"/>
<dbReference type="Proteomes" id="UP000251993">
    <property type="component" value="Chromosome"/>
</dbReference>
<dbReference type="OrthoDB" id="9775130at2"/>
<dbReference type="InterPro" id="IPR050583">
    <property type="entry name" value="Mycobacterial_A85_antigen"/>
</dbReference>
<keyword evidence="2" id="KW-1185">Reference proteome</keyword>
<dbReference type="EMBL" id="CP030850">
    <property type="protein sequence ID" value="AXE20324.1"/>
    <property type="molecule type" value="Genomic_DNA"/>
</dbReference>